<evidence type="ECO:0000313" key="5">
    <source>
        <dbReference type="Proteomes" id="UP000199062"/>
    </source>
</evidence>
<dbReference type="AlphaFoldDB" id="A0A1I6KYV9"/>
<dbReference type="PANTHER" id="PTHR11496:SF83">
    <property type="entry name" value="HYDROXYACID-OXOACID TRANSHYDROGENASE, MITOCHONDRIAL"/>
    <property type="match status" value="1"/>
</dbReference>
<evidence type="ECO:0000313" key="4">
    <source>
        <dbReference type="EMBL" id="SFR96412.1"/>
    </source>
</evidence>
<gene>
    <name evidence="4" type="ORF">SAMN05216559_1587</name>
</gene>
<keyword evidence="1" id="KW-0560">Oxidoreductase</keyword>
<reference evidence="4 5" key="1">
    <citation type="submission" date="2016-10" db="EMBL/GenBank/DDBJ databases">
        <authorList>
            <person name="de Groot N.N."/>
        </authorList>
    </citation>
    <scope>NUCLEOTIDE SEQUENCE [LARGE SCALE GENOMIC DNA]</scope>
    <source>
        <strain evidence="4 5">CGMCC 1.10457</strain>
    </source>
</reference>
<dbReference type="CDD" id="cd14866">
    <property type="entry name" value="Fe-ADH-like"/>
    <property type="match status" value="1"/>
</dbReference>
<name>A0A1I6KYV9_9EURY</name>
<dbReference type="InterPro" id="IPR056798">
    <property type="entry name" value="ADH_Fe_C"/>
</dbReference>
<dbReference type="InterPro" id="IPR039697">
    <property type="entry name" value="Alcohol_dehydrogenase_Fe"/>
</dbReference>
<feature type="domain" description="Alcohol dehydrogenase iron-type/glycerol dehydrogenase GldA" evidence="2">
    <location>
        <begin position="20"/>
        <end position="201"/>
    </location>
</feature>
<dbReference type="GO" id="GO:0046872">
    <property type="term" value="F:metal ion binding"/>
    <property type="evidence" value="ECO:0007669"/>
    <property type="project" value="InterPro"/>
</dbReference>
<dbReference type="Gene3D" id="1.20.1090.10">
    <property type="entry name" value="Dehydroquinate synthase-like - alpha domain"/>
    <property type="match status" value="1"/>
</dbReference>
<keyword evidence="5" id="KW-1185">Reference proteome</keyword>
<sequence>MSPVGSHRDGDDPFRFEYDPAVLRYGVDAVADLSDELDAHDVERALVVCGSTVGNTPAVIDPVRDGLGDRLGGVFAETTPAKTLSTAYDAMEAMEAADADVLVSLGGGSSLDVAKVTSVLAVDDREPQAVGRELAETGTVSIPDGSLAPIVAVPTTLAGADLSMVAGVTASPDEERGLVDRQVSGGIGDPRLMPRAVVYDPALVATTPRNVLAGSAMNGFDKGIETLYAGKATPITDATAARGLGLMQAGLLRLGEEGVNTDVLKPVLKGLLLVQYGISRPGDGTLSLIHAFGHGLTRTYAVQQGHAHAVVAPHVLRYLFEQVEGRRDLLADALGAGDADDPAAAVVERVTAVRGALDLPTRLRDVDGPDREEFPAVAEDILADSFVANGPADLDPTAEEIERVLDDAW</sequence>
<dbReference type="Pfam" id="PF25137">
    <property type="entry name" value="ADH_Fe_C"/>
    <property type="match status" value="1"/>
</dbReference>
<dbReference type="PANTHER" id="PTHR11496">
    <property type="entry name" value="ALCOHOL DEHYDROGENASE"/>
    <property type="match status" value="1"/>
</dbReference>
<organism evidence="4 5">
    <name type="scientific">Halomicrobium zhouii</name>
    <dbReference type="NCBI Taxonomy" id="767519"/>
    <lineage>
        <taxon>Archaea</taxon>
        <taxon>Methanobacteriati</taxon>
        <taxon>Methanobacteriota</taxon>
        <taxon>Stenosarchaea group</taxon>
        <taxon>Halobacteria</taxon>
        <taxon>Halobacteriales</taxon>
        <taxon>Haloarculaceae</taxon>
        <taxon>Halomicrobium</taxon>
    </lineage>
</organism>
<dbReference type="RefSeq" id="WP_089815678.1">
    <property type="nucleotide sequence ID" value="NZ_FOZK01000002.1"/>
</dbReference>
<feature type="domain" description="Fe-containing alcohol dehydrogenase-like C-terminal" evidence="3">
    <location>
        <begin position="215"/>
        <end position="408"/>
    </location>
</feature>
<dbReference type="InterPro" id="IPR001670">
    <property type="entry name" value="ADH_Fe/GldA"/>
</dbReference>
<dbReference type="Proteomes" id="UP000199062">
    <property type="component" value="Unassembled WGS sequence"/>
</dbReference>
<dbReference type="OrthoDB" id="57329at2157"/>
<accession>A0A1I6KYV9</accession>
<dbReference type="GO" id="GO:0004022">
    <property type="term" value="F:alcohol dehydrogenase (NAD+) activity"/>
    <property type="evidence" value="ECO:0007669"/>
    <property type="project" value="TreeGrafter"/>
</dbReference>
<evidence type="ECO:0000259" key="2">
    <source>
        <dbReference type="Pfam" id="PF00465"/>
    </source>
</evidence>
<evidence type="ECO:0000259" key="3">
    <source>
        <dbReference type="Pfam" id="PF25137"/>
    </source>
</evidence>
<protein>
    <submittedName>
        <fullName evidence="4">Alcohol dehydrogenase</fullName>
    </submittedName>
</protein>
<dbReference type="EMBL" id="FOZK01000002">
    <property type="protein sequence ID" value="SFR96412.1"/>
    <property type="molecule type" value="Genomic_DNA"/>
</dbReference>
<proteinExistence type="predicted"/>
<dbReference type="Gene3D" id="3.40.50.1970">
    <property type="match status" value="1"/>
</dbReference>
<dbReference type="STRING" id="767519.SAMN05216559_1587"/>
<dbReference type="SUPFAM" id="SSF56796">
    <property type="entry name" value="Dehydroquinate synthase-like"/>
    <property type="match status" value="1"/>
</dbReference>
<evidence type="ECO:0000256" key="1">
    <source>
        <dbReference type="ARBA" id="ARBA00023002"/>
    </source>
</evidence>
<dbReference type="Pfam" id="PF00465">
    <property type="entry name" value="Fe-ADH"/>
    <property type="match status" value="1"/>
</dbReference>